<feature type="domain" description="HTH marR-type" evidence="1">
    <location>
        <begin position="17"/>
        <end position="151"/>
    </location>
</feature>
<proteinExistence type="predicted"/>
<dbReference type="GO" id="GO:0003700">
    <property type="term" value="F:DNA-binding transcription factor activity"/>
    <property type="evidence" value="ECO:0007669"/>
    <property type="project" value="InterPro"/>
</dbReference>
<dbReference type="PATRIC" id="fig|445709.3.peg.2275"/>
<dbReference type="InterPro" id="IPR036388">
    <property type="entry name" value="WH-like_DNA-bd_sf"/>
</dbReference>
<gene>
    <name evidence="2" type="ORF">ABW99_10695</name>
</gene>
<dbReference type="Gene3D" id="1.10.10.10">
    <property type="entry name" value="Winged helix-like DNA-binding domain superfamily/Winged helix DNA-binding domain"/>
    <property type="match status" value="1"/>
</dbReference>
<dbReference type="InterPro" id="IPR036390">
    <property type="entry name" value="WH_DNA-bd_sf"/>
</dbReference>
<dbReference type="AlphaFoldDB" id="A0A0G3ENQ9"/>
<name>A0A0G3ENQ9_9BURK</name>
<organism evidence="2 3">
    <name type="scientific">Pandoraea thiooxydans</name>
    <dbReference type="NCBI Taxonomy" id="445709"/>
    <lineage>
        <taxon>Bacteria</taxon>
        <taxon>Pseudomonadati</taxon>
        <taxon>Pseudomonadota</taxon>
        <taxon>Betaproteobacteria</taxon>
        <taxon>Burkholderiales</taxon>
        <taxon>Burkholderiaceae</taxon>
        <taxon>Pandoraea</taxon>
    </lineage>
</organism>
<dbReference type="OrthoDB" id="9814496at2"/>
<dbReference type="InterPro" id="IPR000835">
    <property type="entry name" value="HTH_MarR-typ"/>
</dbReference>
<dbReference type="PROSITE" id="PS50995">
    <property type="entry name" value="HTH_MARR_2"/>
    <property type="match status" value="1"/>
</dbReference>
<evidence type="ECO:0000259" key="1">
    <source>
        <dbReference type="PROSITE" id="PS50995"/>
    </source>
</evidence>
<evidence type="ECO:0000313" key="2">
    <source>
        <dbReference type="EMBL" id="AKJ68610.1"/>
    </source>
</evidence>
<dbReference type="SMART" id="SM00347">
    <property type="entry name" value="HTH_MARR"/>
    <property type="match status" value="1"/>
</dbReference>
<reference evidence="3" key="1">
    <citation type="submission" date="2015-06" db="EMBL/GenBank/DDBJ databases">
        <authorList>
            <person name="Lim Y.L."/>
            <person name="Ee R."/>
            <person name="Yong D."/>
            <person name="How K.Y."/>
            <person name="Yin W.F."/>
            <person name="Chan K.G."/>
        </authorList>
    </citation>
    <scope>NUCLEOTIDE SEQUENCE [LARGE SCALE GENOMIC DNA]</scope>
    <source>
        <strain evidence="3">DSM 25325</strain>
    </source>
</reference>
<dbReference type="KEGG" id="ptx:ABW99_10695"/>
<dbReference type="EMBL" id="CP011568">
    <property type="protein sequence ID" value="AKJ68610.1"/>
    <property type="molecule type" value="Genomic_DNA"/>
</dbReference>
<protein>
    <submittedName>
        <fullName evidence="2">Transcriptional regulator</fullName>
    </submittedName>
</protein>
<dbReference type="RefSeq" id="WP_047214461.1">
    <property type="nucleotide sequence ID" value="NZ_CP011568.3"/>
</dbReference>
<dbReference type="Pfam" id="PF01047">
    <property type="entry name" value="MarR"/>
    <property type="match status" value="1"/>
</dbReference>
<dbReference type="InterPro" id="IPR039422">
    <property type="entry name" value="MarR/SlyA-like"/>
</dbReference>
<evidence type="ECO:0000313" key="3">
    <source>
        <dbReference type="Proteomes" id="UP000036700"/>
    </source>
</evidence>
<dbReference type="PANTHER" id="PTHR33164:SF106">
    <property type="entry name" value="TRANSCRIPTIONAL REGULATORY PROTEIN"/>
    <property type="match status" value="1"/>
</dbReference>
<dbReference type="GO" id="GO:0006950">
    <property type="term" value="P:response to stress"/>
    <property type="evidence" value="ECO:0007669"/>
    <property type="project" value="TreeGrafter"/>
</dbReference>
<keyword evidence="3" id="KW-1185">Reference proteome</keyword>
<accession>A0A0G3ENQ9</accession>
<dbReference type="PANTHER" id="PTHR33164">
    <property type="entry name" value="TRANSCRIPTIONAL REGULATOR, MARR FAMILY"/>
    <property type="match status" value="1"/>
</dbReference>
<dbReference type="STRING" id="445709.ABW99_10695"/>
<dbReference type="Proteomes" id="UP000036700">
    <property type="component" value="Chromosome"/>
</dbReference>
<sequence length="169" mass="18859">MSRLAKRTPTKGKGGRQADIVKLRFMLGLKLTAFNHFVASRLGLSVTDLKCLEVAYHDEMQPITPGRLAKLIGLSPASVTVSLKRLEKGGLIRREIDPTDRRRILLRFVPARVALLNACYQAVNERLDSFDAALAEDEFECVRRYLSGLLDILDSGMLEEAENTEEASQ</sequence>
<dbReference type="SUPFAM" id="SSF46785">
    <property type="entry name" value="Winged helix' DNA-binding domain"/>
    <property type="match status" value="1"/>
</dbReference>